<reference evidence="1" key="1">
    <citation type="submission" date="2023-10" db="EMBL/GenBank/DDBJ databases">
        <authorList>
            <person name="Domelevo Entfellner J.-B."/>
        </authorList>
    </citation>
    <scope>NUCLEOTIDE SEQUENCE</scope>
</reference>
<dbReference type="EMBL" id="OY731406">
    <property type="protein sequence ID" value="CAJ1974348.1"/>
    <property type="molecule type" value="Genomic_DNA"/>
</dbReference>
<sequence length="94" mass="11079">MRIHFGDVVGACCWSTKSPLIHSFALLPYSDLFDSDEMLSEMNLSTQRWLDPLCIHSSLSQTKTRRIRWFRKKQGKEVCEEGRHMINKDKYNND</sequence>
<keyword evidence="2" id="KW-1185">Reference proteome</keyword>
<organism evidence="1 2">
    <name type="scientific">Sphenostylis stenocarpa</name>
    <dbReference type="NCBI Taxonomy" id="92480"/>
    <lineage>
        <taxon>Eukaryota</taxon>
        <taxon>Viridiplantae</taxon>
        <taxon>Streptophyta</taxon>
        <taxon>Embryophyta</taxon>
        <taxon>Tracheophyta</taxon>
        <taxon>Spermatophyta</taxon>
        <taxon>Magnoliopsida</taxon>
        <taxon>eudicotyledons</taxon>
        <taxon>Gunneridae</taxon>
        <taxon>Pentapetalae</taxon>
        <taxon>rosids</taxon>
        <taxon>fabids</taxon>
        <taxon>Fabales</taxon>
        <taxon>Fabaceae</taxon>
        <taxon>Papilionoideae</taxon>
        <taxon>50 kb inversion clade</taxon>
        <taxon>NPAAA clade</taxon>
        <taxon>indigoferoid/millettioid clade</taxon>
        <taxon>Phaseoleae</taxon>
        <taxon>Sphenostylis</taxon>
    </lineage>
</organism>
<proteinExistence type="predicted"/>
<evidence type="ECO:0000313" key="1">
    <source>
        <dbReference type="EMBL" id="CAJ1974348.1"/>
    </source>
</evidence>
<protein>
    <submittedName>
        <fullName evidence="1">Uncharacterized protein</fullName>
    </submittedName>
</protein>
<name>A0AA86VTH4_9FABA</name>
<evidence type="ECO:0000313" key="2">
    <source>
        <dbReference type="Proteomes" id="UP001189624"/>
    </source>
</evidence>
<dbReference type="Gramene" id="rna-AYBTSS11_LOCUS26423">
    <property type="protein sequence ID" value="CAJ1974348.1"/>
    <property type="gene ID" value="gene-AYBTSS11_LOCUS26423"/>
</dbReference>
<dbReference type="AlphaFoldDB" id="A0AA86VTH4"/>
<dbReference type="Proteomes" id="UP001189624">
    <property type="component" value="Chromosome 9"/>
</dbReference>
<accession>A0AA86VTH4</accession>
<gene>
    <name evidence="1" type="ORF">AYBTSS11_LOCUS26423</name>
</gene>